<dbReference type="PANTHER" id="PTHR39594:SF1">
    <property type="entry name" value="PROTEIN YCHQ"/>
    <property type="match status" value="1"/>
</dbReference>
<dbReference type="EMBL" id="BBRZ01000022">
    <property type="protein sequence ID" value="GAM56002.1"/>
    <property type="molecule type" value="Genomic_DNA"/>
</dbReference>
<feature type="transmembrane region" description="Helical" evidence="1">
    <location>
        <begin position="45"/>
        <end position="66"/>
    </location>
</feature>
<dbReference type="GO" id="GO:0005886">
    <property type="term" value="C:plasma membrane"/>
    <property type="evidence" value="ECO:0007669"/>
    <property type="project" value="TreeGrafter"/>
</dbReference>
<organism evidence="2 5">
    <name type="scientific">Vibrio ishigakensis</name>
    <dbReference type="NCBI Taxonomy" id="1481914"/>
    <lineage>
        <taxon>Bacteria</taxon>
        <taxon>Pseudomonadati</taxon>
        <taxon>Pseudomonadota</taxon>
        <taxon>Gammaproteobacteria</taxon>
        <taxon>Vibrionales</taxon>
        <taxon>Vibrionaceae</taxon>
        <taxon>Vibrio</taxon>
    </lineage>
</organism>
<evidence type="ECO:0000313" key="5">
    <source>
        <dbReference type="Proteomes" id="UP000031671"/>
    </source>
</evidence>
<reference evidence="4 5" key="3">
    <citation type="submission" date="2015-01" db="EMBL/GenBank/DDBJ databases">
        <authorList>
            <consortium name="NBRP consortium"/>
            <person name="Sawabe T."/>
            <person name="Meirelles P."/>
            <person name="Feng G."/>
            <person name="Sayaka M."/>
            <person name="Hattori M."/>
            <person name="Ohkuma M."/>
        </authorList>
    </citation>
    <scope>NUCLEOTIDE SEQUENCE [LARGE SCALE GENOMIC DNA]</scope>
    <source>
        <strain evidence="5">JCM 19231</strain>
        <strain evidence="2">JCM19231</strain>
        <strain evidence="3 4">JCM19232</strain>
    </source>
</reference>
<feature type="transmembrane region" description="Helical" evidence="1">
    <location>
        <begin position="98"/>
        <end position="119"/>
    </location>
</feature>
<proteinExistence type="predicted"/>
<dbReference type="PIRSF" id="PIRSF005610">
    <property type="entry name" value="SirB"/>
    <property type="match status" value="1"/>
</dbReference>
<dbReference type="RefSeq" id="WP_261834986.1">
    <property type="nucleotide sequence ID" value="NZ_AP024881.1"/>
</dbReference>
<dbReference type="AlphaFoldDB" id="A0A0B8NUP0"/>
<sequence length="127" mass="13877">MYVALKHIHLMTIALSAGLFLTQYILMVTNSNLQQKKFIKIAPHVVNSLLLLSGISLLFVTGWVPFAPGSEWLTEKFTCLLAYIALGVFALRMGKNQLLRGFAFLGALGWLVMAAKIGLAKAPMLVG</sequence>
<keyword evidence="5" id="KW-1185">Reference proteome</keyword>
<dbReference type="InterPro" id="IPR007360">
    <property type="entry name" value="SirB"/>
</dbReference>
<feature type="transmembrane region" description="Helical" evidence="1">
    <location>
        <begin position="72"/>
        <end position="91"/>
    </location>
</feature>
<feature type="transmembrane region" description="Helical" evidence="1">
    <location>
        <begin position="12"/>
        <end position="33"/>
    </location>
</feature>
<gene>
    <name evidence="2" type="ORF">JCM19231_5639</name>
    <name evidence="3" type="ORF">JCM19232_3090</name>
</gene>
<evidence type="ECO:0000313" key="2">
    <source>
        <dbReference type="EMBL" id="GAM56002.1"/>
    </source>
</evidence>
<keyword evidence="1" id="KW-0472">Membrane</keyword>
<keyword evidence="1" id="KW-0812">Transmembrane</keyword>
<accession>A0A0B8PJE5</accession>
<dbReference type="Proteomes" id="UP000031671">
    <property type="component" value="Unassembled WGS sequence"/>
</dbReference>
<dbReference type="Proteomes" id="UP000031670">
    <property type="component" value="Unassembled WGS sequence"/>
</dbReference>
<dbReference type="Pfam" id="PF04247">
    <property type="entry name" value="SirB"/>
    <property type="match status" value="1"/>
</dbReference>
<name>A0A0B8NUP0_9VIBR</name>
<evidence type="ECO:0000313" key="4">
    <source>
        <dbReference type="Proteomes" id="UP000031670"/>
    </source>
</evidence>
<reference evidence="2 5" key="1">
    <citation type="submission" date="2015-01" db="EMBL/GenBank/DDBJ databases">
        <title>Vibrio sp. C1 JCM 19231 whole genome shotgun sequence.</title>
        <authorList>
            <person name="Sawabe T."/>
            <person name="Meirelles P."/>
            <person name="Feng G."/>
            <person name="Sayaka M."/>
            <person name="Hattori M."/>
            <person name="Ohkuma M."/>
        </authorList>
    </citation>
    <scope>NUCLEOTIDE SEQUENCE [LARGE SCALE GENOMIC DNA]</scope>
    <source>
        <strain evidence="5">JCM 19231</strain>
        <strain evidence="2">JCM19231</strain>
    </source>
</reference>
<dbReference type="EMBL" id="BBSA01000015">
    <property type="protein sequence ID" value="GAM64797.1"/>
    <property type="molecule type" value="Genomic_DNA"/>
</dbReference>
<evidence type="ECO:0000256" key="1">
    <source>
        <dbReference type="SAM" id="Phobius"/>
    </source>
</evidence>
<reference evidence="3 4" key="2">
    <citation type="submission" date="2015-01" db="EMBL/GenBank/DDBJ databases">
        <title>Vibrio sp. C5 JCM 19232 whole genome shotgun sequence.</title>
        <authorList>
            <person name="Sawabe T."/>
            <person name="Meirelles P."/>
            <person name="Feng G."/>
            <person name="Sayaka M."/>
            <person name="Hattori M."/>
            <person name="Ohkuma M."/>
        </authorList>
    </citation>
    <scope>NUCLEOTIDE SEQUENCE [LARGE SCALE GENOMIC DNA]</scope>
    <source>
        <strain evidence="3 4">JCM19232</strain>
    </source>
</reference>
<comment type="caution">
    <text evidence="2">The sequence shown here is derived from an EMBL/GenBank/DDBJ whole genome shotgun (WGS) entry which is preliminary data.</text>
</comment>
<accession>A0A0B8NUP0</accession>
<evidence type="ECO:0000313" key="3">
    <source>
        <dbReference type="EMBL" id="GAM64797.1"/>
    </source>
</evidence>
<protein>
    <submittedName>
        <fullName evidence="2">Protein sirB2</fullName>
    </submittedName>
</protein>
<keyword evidence="1" id="KW-1133">Transmembrane helix</keyword>
<dbReference type="PANTHER" id="PTHR39594">
    <property type="entry name" value="PROTEIN YCHQ"/>
    <property type="match status" value="1"/>
</dbReference>